<dbReference type="GO" id="GO:0015074">
    <property type="term" value="P:DNA integration"/>
    <property type="evidence" value="ECO:0007669"/>
    <property type="project" value="UniProtKB-KW"/>
</dbReference>
<dbReference type="EMBL" id="BMSV01000007">
    <property type="protein sequence ID" value="GGQ15655.1"/>
    <property type="molecule type" value="Genomic_DNA"/>
</dbReference>
<dbReference type="InterPro" id="IPR004107">
    <property type="entry name" value="Integrase_SAM-like_N"/>
</dbReference>
<dbReference type="InterPro" id="IPR058717">
    <property type="entry name" value="Phage_L5_Integrase_N"/>
</dbReference>
<evidence type="ECO:0000256" key="5">
    <source>
        <dbReference type="PROSITE-ProRule" id="PRU01248"/>
    </source>
</evidence>
<dbReference type="Gene3D" id="1.10.150.130">
    <property type="match status" value="1"/>
</dbReference>
<keyword evidence="2" id="KW-0229">DNA integration</keyword>
<dbReference type="Pfam" id="PF26003">
    <property type="entry name" value="Integrase_N_phage"/>
    <property type="match status" value="1"/>
</dbReference>
<evidence type="ECO:0000256" key="1">
    <source>
        <dbReference type="ARBA" id="ARBA00008857"/>
    </source>
</evidence>
<evidence type="ECO:0000256" key="2">
    <source>
        <dbReference type="ARBA" id="ARBA00022908"/>
    </source>
</evidence>
<evidence type="ECO:0000313" key="8">
    <source>
        <dbReference type="EMBL" id="GGQ15655.1"/>
    </source>
</evidence>
<comment type="caution">
    <text evidence="8">The sequence shown here is derived from an EMBL/GenBank/DDBJ whole genome shotgun (WGS) entry which is preliminary data.</text>
</comment>
<dbReference type="PROSITE" id="PS51900">
    <property type="entry name" value="CB"/>
    <property type="match status" value="1"/>
</dbReference>
<accession>A0A918ELJ7</accession>
<evidence type="ECO:0000256" key="4">
    <source>
        <dbReference type="ARBA" id="ARBA00023172"/>
    </source>
</evidence>
<dbReference type="InterPro" id="IPR050090">
    <property type="entry name" value="Tyrosine_recombinase_XerCD"/>
</dbReference>
<dbReference type="PANTHER" id="PTHR30349:SF64">
    <property type="entry name" value="PROPHAGE INTEGRASE INTD-RELATED"/>
    <property type="match status" value="1"/>
</dbReference>
<dbReference type="Gene3D" id="1.10.443.10">
    <property type="entry name" value="Intergrase catalytic core"/>
    <property type="match status" value="1"/>
</dbReference>
<dbReference type="InterPro" id="IPR044068">
    <property type="entry name" value="CB"/>
</dbReference>
<reference evidence="8" key="1">
    <citation type="journal article" date="2014" name="Int. J. Syst. Evol. Microbiol.">
        <title>Complete genome sequence of Corynebacterium casei LMG S-19264T (=DSM 44701T), isolated from a smear-ripened cheese.</title>
        <authorList>
            <consortium name="US DOE Joint Genome Institute (JGI-PGF)"/>
            <person name="Walter F."/>
            <person name="Albersmeier A."/>
            <person name="Kalinowski J."/>
            <person name="Ruckert C."/>
        </authorList>
    </citation>
    <scope>NUCLEOTIDE SEQUENCE</scope>
    <source>
        <strain evidence="8">JCM 4335</strain>
    </source>
</reference>
<dbReference type="InterPro" id="IPR011010">
    <property type="entry name" value="DNA_brk_join_enz"/>
</dbReference>
<dbReference type="Proteomes" id="UP000654123">
    <property type="component" value="Unassembled WGS sequence"/>
</dbReference>
<feature type="domain" description="Core-binding (CB)" evidence="7">
    <location>
        <begin position="69"/>
        <end position="149"/>
    </location>
</feature>
<gene>
    <name evidence="8" type="ORF">GCM10010249_37900</name>
</gene>
<dbReference type="PROSITE" id="PS51898">
    <property type="entry name" value="TYR_RECOMBINASE"/>
    <property type="match status" value="1"/>
</dbReference>
<reference evidence="8" key="2">
    <citation type="submission" date="2020-09" db="EMBL/GenBank/DDBJ databases">
        <authorList>
            <person name="Sun Q."/>
            <person name="Ohkuma M."/>
        </authorList>
    </citation>
    <scope>NUCLEOTIDE SEQUENCE</scope>
    <source>
        <strain evidence="8">JCM 4335</strain>
    </source>
</reference>
<dbReference type="InterPro" id="IPR002104">
    <property type="entry name" value="Integrase_catalytic"/>
</dbReference>
<keyword evidence="4" id="KW-0233">DNA recombination</keyword>
<proteinExistence type="inferred from homology"/>
<evidence type="ECO:0000256" key="3">
    <source>
        <dbReference type="ARBA" id="ARBA00023125"/>
    </source>
</evidence>
<name>A0A918ELJ7_9ACTN</name>
<dbReference type="AlphaFoldDB" id="A0A918ELJ7"/>
<dbReference type="Pfam" id="PF00589">
    <property type="entry name" value="Phage_integrase"/>
    <property type="match status" value="1"/>
</dbReference>
<dbReference type="GO" id="GO:0003677">
    <property type="term" value="F:DNA binding"/>
    <property type="evidence" value="ECO:0007669"/>
    <property type="project" value="UniProtKB-UniRule"/>
</dbReference>
<protein>
    <submittedName>
        <fullName evidence="8">Prophage phiRv2 integrase</fullName>
    </submittedName>
</protein>
<evidence type="ECO:0000259" key="7">
    <source>
        <dbReference type="PROSITE" id="PS51900"/>
    </source>
</evidence>
<evidence type="ECO:0000259" key="6">
    <source>
        <dbReference type="PROSITE" id="PS51898"/>
    </source>
</evidence>
<dbReference type="PANTHER" id="PTHR30349">
    <property type="entry name" value="PHAGE INTEGRASE-RELATED"/>
    <property type="match status" value="1"/>
</dbReference>
<organism evidence="8 9">
    <name type="scientific">Streptomyces roseolilacinus</name>
    <dbReference type="NCBI Taxonomy" id="66904"/>
    <lineage>
        <taxon>Bacteria</taxon>
        <taxon>Bacillati</taxon>
        <taxon>Actinomycetota</taxon>
        <taxon>Actinomycetes</taxon>
        <taxon>Kitasatosporales</taxon>
        <taxon>Streptomycetaceae</taxon>
        <taxon>Streptomyces</taxon>
    </lineage>
</organism>
<dbReference type="SUPFAM" id="SSF56349">
    <property type="entry name" value="DNA breaking-rejoining enzymes"/>
    <property type="match status" value="1"/>
</dbReference>
<dbReference type="InterPro" id="IPR013762">
    <property type="entry name" value="Integrase-like_cat_sf"/>
</dbReference>
<comment type="similarity">
    <text evidence="1">Belongs to the 'phage' integrase family.</text>
</comment>
<dbReference type="CDD" id="cd01189">
    <property type="entry name" value="INT_ICEBs1_C_like"/>
    <property type="match status" value="1"/>
</dbReference>
<feature type="domain" description="Tyr recombinase" evidence="6">
    <location>
        <begin position="170"/>
        <end position="358"/>
    </location>
</feature>
<dbReference type="Pfam" id="PF14659">
    <property type="entry name" value="Phage_int_SAM_3"/>
    <property type="match status" value="1"/>
</dbReference>
<evidence type="ECO:0000313" key="9">
    <source>
        <dbReference type="Proteomes" id="UP000654123"/>
    </source>
</evidence>
<keyword evidence="3 5" id="KW-0238">DNA-binding</keyword>
<dbReference type="InterPro" id="IPR010998">
    <property type="entry name" value="Integrase_recombinase_N"/>
</dbReference>
<sequence length="372" mass="41700">MANGKGRKRRFGSVRKLPSGRFQARYRGPDGLLRAAPQTFGTQTDADRWLVRKEAEIIEGRWQNPDDKIPFGAYADAWFKERDYAATTRERNGSALRLHILPTFRDVNVGDISTPQIRRWRAGLLDSGVGEATVAKAYQILRAIMNTAVDDGLIQRNPCRIKGAGTTKTAERPFLTVAEVFRLADVVPKRYRMLILLAAFTSLRFGELAALQRHDIDLERRVVSVRRAAAETRTDGLLIKAPKSAAGIRTVAFPASLVEELQAHLSEYSEAGRNGLVFVGPRGGMLRRNNFRRIWLRALPQAGLGDVHFHDLRHTGNTLAATGGATTRELMHRMGHSSVRAALIYQHLINGRDQEIADHVDRQIRRTRDRDG</sequence>
<dbReference type="GO" id="GO:0006310">
    <property type="term" value="P:DNA recombination"/>
    <property type="evidence" value="ECO:0007669"/>
    <property type="project" value="UniProtKB-KW"/>
</dbReference>
<dbReference type="RefSeq" id="WP_189535438.1">
    <property type="nucleotide sequence ID" value="NZ_BMSV01000007.1"/>
</dbReference>
<keyword evidence="9" id="KW-1185">Reference proteome</keyword>